<evidence type="ECO:0000313" key="1">
    <source>
        <dbReference type="EMBL" id="KAH7651715.1"/>
    </source>
</evidence>
<keyword evidence="1" id="KW-0328">Glycosyltransferase</keyword>
<feature type="non-terminal residue" evidence="1">
    <location>
        <position position="1"/>
    </location>
</feature>
<gene>
    <name evidence="1" type="ORF">IHE45_20G075600</name>
</gene>
<dbReference type="EC" id="2.4.2.41" evidence="1"/>
<dbReference type="Proteomes" id="UP000827976">
    <property type="component" value="Chromosome 20"/>
</dbReference>
<comment type="caution">
    <text evidence="1">The sequence shown here is derived from an EMBL/GenBank/DDBJ whole genome shotgun (WGS) entry which is preliminary data.</text>
</comment>
<reference evidence="2" key="1">
    <citation type="journal article" date="2022" name="Nat. Commun.">
        <title>Chromosome evolution and the genetic basis of agronomically important traits in greater yam.</title>
        <authorList>
            <person name="Bredeson J.V."/>
            <person name="Lyons J.B."/>
            <person name="Oniyinde I.O."/>
            <person name="Okereke N.R."/>
            <person name="Kolade O."/>
            <person name="Nnabue I."/>
            <person name="Nwadili C.O."/>
            <person name="Hribova E."/>
            <person name="Parker M."/>
            <person name="Nwogha J."/>
            <person name="Shu S."/>
            <person name="Carlson J."/>
            <person name="Kariba R."/>
            <person name="Muthemba S."/>
            <person name="Knop K."/>
            <person name="Barton G.J."/>
            <person name="Sherwood A.V."/>
            <person name="Lopez-Montes A."/>
            <person name="Asiedu R."/>
            <person name="Jamnadass R."/>
            <person name="Muchugi A."/>
            <person name="Goodstein D."/>
            <person name="Egesi C.N."/>
            <person name="Featherston J."/>
            <person name="Asfaw A."/>
            <person name="Simpson G.G."/>
            <person name="Dolezel J."/>
            <person name="Hendre P.S."/>
            <person name="Van Deynze A."/>
            <person name="Kumar P.L."/>
            <person name="Obidiegwu J.E."/>
            <person name="Bhattacharjee R."/>
            <person name="Rokhsar D.S."/>
        </authorList>
    </citation>
    <scope>NUCLEOTIDE SEQUENCE [LARGE SCALE GENOMIC DNA]</scope>
    <source>
        <strain evidence="2">cv. TDa95/00328</strain>
    </source>
</reference>
<keyword evidence="2" id="KW-1185">Reference proteome</keyword>
<name>A0ACB7TVZ4_DIOAL</name>
<accession>A0ACB7TVZ4</accession>
<protein>
    <submittedName>
        <fullName evidence="1">Xylogalacturonan beta-1,3-xylosyltransferase protein</fullName>
        <ecNumber evidence="1">2.4.2.41</ecNumber>
    </submittedName>
</protein>
<sequence>LPTSEIPKSITWVGKFSLLSDTMNLTNQSVVNKELEISERSEERLMPKTNFSKLAKNESLTIYSNGETSKIASIMKKKRKKKKKLHTLPPVYISEMNRLLVRNRAAYHAMRPRWSSPHDKKILAMKAEIENAPIVKNAGELYAPAFRNISMFKRSYEPMEKTLKIYVYKEGQKPIFHQPLLKGLYASEGWFMKLMEGNKEFVVSDPWKANMFYIPFSSRLLQFALYVRNSHNRTNLERFLQDHAPYETRHAMARAIRALCVADLHFGFRLGKDVSLPETYVRSARNTLKGIGGKPANERTILAFYAGNIHGTLRPILLQHWENKDKDMKIFGPLPSSIKRNINYRQFMKSSKYCICLRGYEVNSPRVIESIFYECVPVIISDNYVPPFFEVFNWEAFSVIIPEKDVPRLKEILLLISEEKYNALQLGVRKVQKHFLWHNKPVKYDLFHMILHSIWYNRVYQIRTR</sequence>
<dbReference type="EMBL" id="CM037030">
    <property type="protein sequence ID" value="KAH7651715.1"/>
    <property type="molecule type" value="Genomic_DNA"/>
</dbReference>
<evidence type="ECO:0000313" key="2">
    <source>
        <dbReference type="Proteomes" id="UP000827976"/>
    </source>
</evidence>
<organism evidence="1 2">
    <name type="scientific">Dioscorea alata</name>
    <name type="common">Purple yam</name>
    <dbReference type="NCBI Taxonomy" id="55571"/>
    <lineage>
        <taxon>Eukaryota</taxon>
        <taxon>Viridiplantae</taxon>
        <taxon>Streptophyta</taxon>
        <taxon>Embryophyta</taxon>
        <taxon>Tracheophyta</taxon>
        <taxon>Spermatophyta</taxon>
        <taxon>Magnoliopsida</taxon>
        <taxon>Liliopsida</taxon>
        <taxon>Dioscoreales</taxon>
        <taxon>Dioscoreaceae</taxon>
        <taxon>Dioscorea</taxon>
    </lineage>
</organism>
<proteinExistence type="predicted"/>
<keyword evidence="1" id="KW-0808">Transferase</keyword>